<accession>A0A0R2TWX3</accession>
<dbReference type="Proteomes" id="UP000051213">
    <property type="component" value="Unassembled WGS sequence"/>
</dbReference>
<dbReference type="AlphaFoldDB" id="A0A0R2TWX3"/>
<evidence type="ECO:0000256" key="1">
    <source>
        <dbReference type="SAM" id="SignalP"/>
    </source>
</evidence>
<comment type="caution">
    <text evidence="2">The sequence shown here is derived from an EMBL/GenBank/DDBJ whole genome shotgun (WGS) entry which is preliminary data.</text>
</comment>
<dbReference type="EMBL" id="LICA01000536">
    <property type="protein sequence ID" value="KRO91332.1"/>
    <property type="molecule type" value="Genomic_DNA"/>
</dbReference>
<feature type="chain" id="PRO_5006425050" evidence="1">
    <location>
        <begin position="22"/>
        <end position="147"/>
    </location>
</feature>
<feature type="signal peptide" evidence="1">
    <location>
        <begin position="1"/>
        <end position="21"/>
    </location>
</feature>
<evidence type="ECO:0000313" key="2">
    <source>
        <dbReference type="EMBL" id="KRO91332.1"/>
    </source>
</evidence>
<keyword evidence="1" id="KW-0732">Signal</keyword>
<protein>
    <submittedName>
        <fullName evidence="2">Uncharacterized protein</fullName>
    </submittedName>
</protein>
<reference evidence="2 3" key="1">
    <citation type="submission" date="2015-10" db="EMBL/GenBank/DDBJ databases">
        <title>Metagenome-Assembled Genomes uncover a global brackish microbiome.</title>
        <authorList>
            <person name="Hugerth L.W."/>
            <person name="Larsson J."/>
            <person name="Alneberg J."/>
            <person name="Lindh M.V."/>
            <person name="Legrand C."/>
            <person name="Pinhassi J."/>
            <person name="Andersson A.F."/>
        </authorList>
    </citation>
    <scope>NUCLEOTIDE SEQUENCE [LARGE SCALE GENOMIC DNA]</scope>
    <source>
        <strain evidence="2">BACL26 MAG-121220-bin70</strain>
    </source>
</reference>
<evidence type="ECO:0000313" key="3">
    <source>
        <dbReference type="Proteomes" id="UP000051213"/>
    </source>
</evidence>
<proteinExistence type="predicted"/>
<gene>
    <name evidence="2" type="ORF">ABS24_09845</name>
</gene>
<name>A0A0R2TWX3_9GAMM</name>
<sequence length="147" mass="15985">MKKITLAFTLLMALFHLNVTAQDMVLTKTTFDAKFQIDSTFTRDGGTTYEVSASGEAGPYGRAYLSYVFTDKQSLGTGGEYTGFAWTQNGENVVTATLQGAYVKQGKVFKLYGFDPTSNGNLNLAIGIVDFVAKTINFKVTEVDTSL</sequence>
<organism evidence="2 3">
    <name type="scientific">SAR92 bacterium BACL26 MAG-121220-bin70</name>
    <dbReference type="NCBI Taxonomy" id="1655626"/>
    <lineage>
        <taxon>Bacteria</taxon>
        <taxon>Pseudomonadati</taxon>
        <taxon>Pseudomonadota</taxon>
        <taxon>Gammaproteobacteria</taxon>
        <taxon>Cellvibrionales</taxon>
        <taxon>Porticoccaceae</taxon>
        <taxon>SAR92 clade</taxon>
    </lineage>
</organism>